<dbReference type="Gene3D" id="1.20.120.450">
    <property type="entry name" value="dinb family like domain"/>
    <property type="match status" value="1"/>
</dbReference>
<evidence type="ECO:0000313" key="1">
    <source>
        <dbReference type="EMBL" id="OGI69200.1"/>
    </source>
</evidence>
<reference evidence="1 2" key="1">
    <citation type="journal article" date="2016" name="Nat. Commun.">
        <title>Thousands of microbial genomes shed light on interconnected biogeochemical processes in an aquifer system.</title>
        <authorList>
            <person name="Anantharaman K."/>
            <person name="Brown C.T."/>
            <person name="Hug L.A."/>
            <person name="Sharon I."/>
            <person name="Castelle C.J."/>
            <person name="Probst A.J."/>
            <person name="Thomas B.C."/>
            <person name="Singh A."/>
            <person name="Wilkins M.J."/>
            <person name="Karaoz U."/>
            <person name="Brodie E.L."/>
            <person name="Williams K.H."/>
            <person name="Hubbard S.S."/>
            <person name="Banfield J.F."/>
        </authorList>
    </citation>
    <scope>NUCLEOTIDE SEQUENCE [LARGE SCALE GENOMIC DNA]</scope>
</reference>
<evidence type="ECO:0008006" key="3">
    <source>
        <dbReference type="Google" id="ProtNLM"/>
    </source>
</evidence>
<accession>A0A1F6VHT3</accession>
<dbReference type="SUPFAM" id="SSF109854">
    <property type="entry name" value="DinB/YfiT-like putative metalloenzymes"/>
    <property type="match status" value="1"/>
</dbReference>
<protein>
    <recommendedName>
        <fullName evidence="3">DinB-like domain-containing protein</fullName>
    </recommendedName>
</protein>
<dbReference type="Pfam" id="PF08020">
    <property type="entry name" value="DUF1706"/>
    <property type="match status" value="1"/>
</dbReference>
<dbReference type="InterPro" id="IPR012550">
    <property type="entry name" value="DUF1706"/>
</dbReference>
<comment type="caution">
    <text evidence="1">The sequence shown here is derived from an EMBL/GenBank/DDBJ whole genome shotgun (WGS) entry which is preliminary data.</text>
</comment>
<gene>
    <name evidence="1" type="ORF">A2824_01280</name>
</gene>
<dbReference type="PROSITE" id="PS00823">
    <property type="entry name" value="DEHYDRIN_2"/>
    <property type="match status" value="1"/>
</dbReference>
<dbReference type="InterPro" id="IPR034660">
    <property type="entry name" value="DinB/YfiT-like"/>
</dbReference>
<evidence type="ECO:0000313" key="2">
    <source>
        <dbReference type="Proteomes" id="UP000178059"/>
    </source>
</evidence>
<dbReference type="Proteomes" id="UP000178059">
    <property type="component" value="Unassembled WGS sequence"/>
</dbReference>
<dbReference type="InterPro" id="IPR030513">
    <property type="entry name" value="Dehydrin_CS"/>
</dbReference>
<dbReference type="AlphaFoldDB" id="A0A1F6VHT3"/>
<dbReference type="EMBL" id="MFTT01000031">
    <property type="protein sequence ID" value="OGI69200.1"/>
    <property type="molecule type" value="Genomic_DNA"/>
</dbReference>
<organism evidence="1 2">
    <name type="scientific">Candidatus Nomurabacteria bacterium RIFCSPHIGHO2_01_FULL_42_16</name>
    <dbReference type="NCBI Taxonomy" id="1801743"/>
    <lineage>
        <taxon>Bacteria</taxon>
        <taxon>Candidatus Nomuraibacteriota</taxon>
    </lineage>
</organism>
<name>A0A1F6VHT3_9BACT</name>
<sequence>MKIQKISDKDSVIKSLTSAHQSMTKTLEMLSQEQIKNSLVTNLWTPKDIISHLVDWNLEYFKEIDNILNDKPTWQDLYSSKKGTDKFNERAVMKRKNIDSKEVIKEWHLSFEKLLEKLQGLSEKQWGYSSKVGKWIDGQPISVGIIFNYTYNGLSHEAGHAEKIKEKIPGIYKI</sequence>
<proteinExistence type="predicted"/>